<dbReference type="PANTHER" id="PTHR37309">
    <property type="entry name" value="SLR0284 PROTEIN"/>
    <property type="match status" value="1"/>
</dbReference>
<protein>
    <submittedName>
        <fullName evidence="2">Phage holin family protein</fullName>
    </submittedName>
</protein>
<evidence type="ECO:0000313" key="2">
    <source>
        <dbReference type="EMBL" id="GAA1778490.1"/>
    </source>
</evidence>
<proteinExistence type="predicted"/>
<feature type="transmembrane region" description="Helical" evidence="1">
    <location>
        <begin position="106"/>
        <end position="127"/>
    </location>
</feature>
<dbReference type="InterPro" id="IPR007165">
    <property type="entry name" value="Phage_holin_4_2"/>
</dbReference>
<keyword evidence="3" id="KW-1185">Reference proteome</keyword>
<dbReference type="Pfam" id="PF04020">
    <property type="entry name" value="Phage_holin_4_2"/>
    <property type="match status" value="1"/>
</dbReference>
<dbReference type="Proteomes" id="UP001500851">
    <property type="component" value="Unassembled WGS sequence"/>
</dbReference>
<keyword evidence="1" id="KW-1133">Transmembrane helix</keyword>
<comment type="caution">
    <text evidence="2">The sequence shown here is derived from an EMBL/GenBank/DDBJ whole genome shotgun (WGS) entry which is preliminary data.</text>
</comment>
<accession>A0ABN2L814</accession>
<dbReference type="PANTHER" id="PTHR37309:SF1">
    <property type="entry name" value="SLR0284 PROTEIN"/>
    <property type="match status" value="1"/>
</dbReference>
<dbReference type="EMBL" id="BAAAOB010000001">
    <property type="protein sequence ID" value="GAA1778490.1"/>
    <property type="molecule type" value="Genomic_DNA"/>
</dbReference>
<evidence type="ECO:0000313" key="3">
    <source>
        <dbReference type="Proteomes" id="UP001500851"/>
    </source>
</evidence>
<keyword evidence="1" id="KW-0812">Transmembrane</keyword>
<evidence type="ECO:0000256" key="1">
    <source>
        <dbReference type="SAM" id="Phobius"/>
    </source>
</evidence>
<feature type="transmembrane region" description="Helical" evidence="1">
    <location>
        <begin position="41"/>
        <end position="63"/>
    </location>
</feature>
<keyword evidence="1" id="KW-0472">Membrane</keyword>
<feature type="transmembrane region" description="Helical" evidence="1">
    <location>
        <begin position="75"/>
        <end position="94"/>
    </location>
</feature>
<organism evidence="2 3">
    <name type="scientific">Leucobacter iarius</name>
    <dbReference type="NCBI Taxonomy" id="333963"/>
    <lineage>
        <taxon>Bacteria</taxon>
        <taxon>Bacillati</taxon>
        <taxon>Actinomycetota</taxon>
        <taxon>Actinomycetes</taxon>
        <taxon>Micrococcales</taxon>
        <taxon>Microbacteriaceae</taxon>
        <taxon>Leucobacter</taxon>
    </lineage>
</organism>
<name>A0ABN2L814_9MICO</name>
<reference evidence="2 3" key="1">
    <citation type="journal article" date="2019" name="Int. J. Syst. Evol. Microbiol.">
        <title>The Global Catalogue of Microorganisms (GCM) 10K type strain sequencing project: providing services to taxonomists for standard genome sequencing and annotation.</title>
        <authorList>
            <consortium name="The Broad Institute Genomics Platform"/>
            <consortium name="The Broad Institute Genome Sequencing Center for Infectious Disease"/>
            <person name="Wu L."/>
            <person name="Ma J."/>
        </authorList>
    </citation>
    <scope>NUCLEOTIDE SEQUENCE [LARGE SCALE GENOMIC DNA]</scope>
    <source>
        <strain evidence="2 3">JCM 14736</strain>
    </source>
</reference>
<dbReference type="RefSeq" id="WP_046454986.1">
    <property type="nucleotide sequence ID" value="NZ_BAAAOB010000001.1"/>
</dbReference>
<gene>
    <name evidence="2" type="ORF">GCM10009768_04120</name>
</gene>
<sequence length="137" mass="14818">MRIIVRIIVCAFALWLTTLIVGGSGDHGVWVEPYGDDSSARIMSFLLIALIFGIVNATLGTVIRIVSIPLRILTLGLFGLIINGFLLLVVAWFANALGWGLHVDTFWWGVLGALVLSILSGIMNGILGTGKRADRDR</sequence>